<organism evidence="12 13">
    <name type="scientific">Petrolisthes manimaculis</name>
    <dbReference type="NCBI Taxonomy" id="1843537"/>
    <lineage>
        <taxon>Eukaryota</taxon>
        <taxon>Metazoa</taxon>
        <taxon>Ecdysozoa</taxon>
        <taxon>Arthropoda</taxon>
        <taxon>Crustacea</taxon>
        <taxon>Multicrustacea</taxon>
        <taxon>Malacostraca</taxon>
        <taxon>Eumalacostraca</taxon>
        <taxon>Eucarida</taxon>
        <taxon>Decapoda</taxon>
        <taxon>Pleocyemata</taxon>
        <taxon>Anomura</taxon>
        <taxon>Galatheoidea</taxon>
        <taxon>Porcellanidae</taxon>
        <taxon>Petrolisthes</taxon>
    </lineage>
</organism>
<dbReference type="PANTHER" id="PTHR13285">
    <property type="entry name" value="ACYLTRANSFERASE"/>
    <property type="match status" value="1"/>
</dbReference>
<evidence type="ECO:0000256" key="6">
    <source>
        <dbReference type="ARBA" id="ARBA00038268"/>
    </source>
</evidence>
<evidence type="ECO:0000256" key="5">
    <source>
        <dbReference type="ARBA" id="ARBA00023157"/>
    </source>
</evidence>
<dbReference type="GO" id="GO:0016020">
    <property type="term" value="C:membrane"/>
    <property type="evidence" value="ECO:0007669"/>
    <property type="project" value="UniProtKB-SubCell"/>
</dbReference>
<evidence type="ECO:0000256" key="3">
    <source>
        <dbReference type="ARBA" id="ARBA00022989"/>
    </source>
</evidence>
<evidence type="ECO:0000259" key="11">
    <source>
        <dbReference type="PROSITE" id="PS01180"/>
    </source>
</evidence>
<gene>
    <name evidence="12" type="ORF">Pmani_022405</name>
</gene>
<feature type="transmembrane region" description="Helical" evidence="9">
    <location>
        <begin position="471"/>
        <end position="493"/>
    </location>
</feature>
<dbReference type="InterPro" id="IPR035914">
    <property type="entry name" value="Sperma_CUB_dom_sf"/>
</dbReference>
<keyword evidence="8" id="KW-0175">Coiled coil</keyword>
<protein>
    <recommendedName>
        <fullName evidence="11">CUB domain-containing protein</fullName>
    </recommendedName>
</protein>
<feature type="transmembrane region" description="Helical" evidence="9">
    <location>
        <begin position="658"/>
        <end position="679"/>
    </location>
</feature>
<keyword evidence="3 9" id="KW-1133">Transmembrane helix</keyword>
<comment type="caution">
    <text evidence="7">Lacks conserved residue(s) required for the propagation of feature annotation.</text>
</comment>
<dbReference type="GO" id="GO:0016409">
    <property type="term" value="F:palmitoyltransferase activity"/>
    <property type="evidence" value="ECO:0007669"/>
    <property type="project" value="TreeGrafter"/>
</dbReference>
<reference evidence="12" key="1">
    <citation type="submission" date="2023-11" db="EMBL/GenBank/DDBJ databases">
        <title>Genome assemblies of two species of porcelain crab, Petrolisthes cinctipes and Petrolisthes manimaculis (Anomura: Porcellanidae).</title>
        <authorList>
            <person name="Angst P."/>
        </authorList>
    </citation>
    <scope>NUCLEOTIDE SEQUENCE</scope>
    <source>
        <strain evidence="12">PB745_02</strain>
        <tissue evidence="12">Gill</tissue>
    </source>
</reference>
<dbReference type="EMBL" id="JAWZYT010002242">
    <property type="protein sequence ID" value="KAK4305716.1"/>
    <property type="molecule type" value="Genomic_DNA"/>
</dbReference>
<feature type="transmembrane region" description="Helical" evidence="9">
    <location>
        <begin position="290"/>
        <end position="314"/>
    </location>
</feature>
<dbReference type="Pfam" id="PF03062">
    <property type="entry name" value="MBOAT"/>
    <property type="match status" value="1"/>
</dbReference>
<feature type="transmembrane region" description="Helical" evidence="9">
    <location>
        <begin position="514"/>
        <end position="537"/>
    </location>
</feature>
<dbReference type="SMART" id="SM00042">
    <property type="entry name" value="CUB"/>
    <property type="match status" value="1"/>
</dbReference>
<comment type="subcellular location">
    <subcellularLocation>
        <location evidence="1">Membrane</location>
        <topology evidence="1">Multi-pass membrane protein</topology>
    </subcellularLocation>
</comment>
<evidence type="ECO:0000313" key="13">
    <source>
        <dbReference type="Proteomes" id="UP001292094"/>
    </source>
</evidence>
<dbReference type="SUPFAM" id="SSF49854">
    <property type="entry name" value="Spermadhesin, CUB domain"/>
    <property type="match status" value="1"/>
</dbReference>
<dbReference type="Gene3D" id="2.60.120.290">
    <property type="entry name" value="Spermadhesin, CUB domain"/>
    <property type="match status" value="1"/>
</dbReference>
<dbReference type="PROSITE" id="PS01180">
    <property type="entry name" value="CUB"/>
    <property type="match status" value="1"/>
</dbReference>
<dbReference type="PANTHER" id="PTHR13285:SF18">
    <property type="entry name" value="PROTEIN-CYSTEINE N-PALMITOYLTRANSFERASE RASP"/>
    <property type="match status" value="1"/>
</dbReference>
<dbReference type="AlphaFoldDB" id="A0AAE1PD21"/>
<keyword evidence="5 7" id="KW-1015">Disulfide bond</keyword>
<feature type="coiled-coil region" evidence="8">
    <location>
        <begin position="200"/>
        <end position="227"/>
    </location>
</feature>
<dbReference type="Proteomes" id="UP001292094">
    <property type="component" value="Unassembled WGS sequence"/>
</dbReference>
<feature type="signal peptide" evidence="10">
    <location>
        <begin position="1"/>
        <end position="21"/>
    </location>
</feature>
<accession>A0AAE1PD21</accession>
<keyword evidence="4 9" id="KW-0472">Membrane</keyword>
<feature type="transmembrane region" description="Helical" evidence="9">
    <location>
        <begin position="326"/>
        <end position="356"/>
    </location>
</feature>
<keyword evidence="13" id="KW-1185">Reference proteome</keyword>
<proteinExistence type="inferred from homology"/>
<evidence type="ECO:0000256" key="8">
    <source>
        <dbReference type="SAM" id="Coils"/>
    </source>
</evidence>
<keyword evidence="2 9" id="KW-0812">Transmembrane</keyword>
<keyword evidence="10" id="KW-0732">Signal</keyword>
<feature type="transmembrane region" description="Helical" evidence="9">
    <location>
        <begin position="235"/>
        <end position="256"/>
    </location>
</feature>
<dbReference type="InterPro" id="IPR000859">
    <property type="entry name" value="CUB_dom"/>
</dbReference>
<feature type="transmembrane region" description="Helical" evidence="9">
    <location>
        <begin position="363"/>
        <end position="385"/>
    </location>
</feature>
<comment type="similarity">
    <text evidence="6">Belongs to the membrane-bound acyltransferase family. HHAT subfamily.</text>
</comment>
<dbReference type="InterPro" id="IPR004299">
    <property type="entry name" value="MBOAT_fam"/>
</dbReference>
<dbReference type="Pfam" id="PF00431">
    <property type="entry name" value="CUB"/>
    <property type="match status" value="1"/>
</dbReference>
<feature type="transmembrane region" description="Helical" evidence="9">
    <location>
        <begin position="429"/>
        <end position="451"/>
    </location>
</feature>
<dbReference type="CDD" id="cd00041">
    <property type="entry name" value="CUB"/>
    <property type="match status" value="1"/>
</dbReference>
<name>A0AAE1PD21_9EUCA</name>
<comment type="caution">
    <text evidence="12">The sequence shown here is derived from an EMBL/GenBank/DDBJ whole genome shotgun (WGS) entry which is preliminary data.</text>
</comment>
<evidence type="ECO:0000256" key="9">
    <source>
        <dbReference type="SAM" id="Phobius"/>
    </source>
</evidence>
<dbReference type="InterPro" id="IPR051085">
    <property type="entry name" value="MB_O-acyltransferase"/>
</dbReference>
<feature type="chain" id="PRO_5042018880" description="CUB domain-containing protein" evidence="10">
    <location>
        <begin position="22"/>
        <end position="730"/>
    </location>
</feature>
<evidence type="ECO:0000256" key="4">
    <source>
        <dbReference type="ARBA" id="ARBA00023136"/>
    </source>
</evidence>
<evidence type="ECO:0000256" key="10">
    <source>
        <dbReference type="SAM" id="SignalP"/>
    </source>
</evidence>
<evidence type="ECO:0000256" key="1">
    <source>
        <dbReference type="ARBA" id="ARBA00004141"/>
    </source>
</evidence>
<dbReference type="GO" id="GO:0005783">
    <property type="term" value="C:endoplasmic reticulum"/>
    <property type="evidence" value="ECO:0007669"/>
    <property type="project" value="TreeGrafter"/>
</dbReference>
<sequence>MHGFWWSVSVVGVVLVVGTAAEGEERITSLPCGTHTMLPGQRLTLQTPNFPSNYDENYRCQWEITCTTMETTTLRMACPSFQLESSTNCDADRFIVTDHDSRVVYCGTNSPSNRITINGWARFTFWSNVVEGTTARGFRCYVWCDDITTTSTTLTTTTSTTTEEELEWWTGGGCSSVSDVNNRNTQPDTSGSVSVITERRRAMTTEREVLKDERSRQQQEHQRWRNTSNQLFPSISWLELTFYFVFFWAGCFYSLYRFYRTSQRWAQYLPVTPTPDSWFGPQQDKTDLEWLVWLPLLLSWAPWGLLHVALSQLVRKMWPQHLCSFYIGFSLCVCVAVIGSVGTVLCLLVPSIMFLVLATRLKLLVWLAWSLILILFNTHLFTVYLEYWVEEIPDGDYKVSVIMAWIILRSLSFSLEICDQDPDARRSSLPLLLTLFGYCLYLPFLCTGPYMPYSDFETGLAEPYRTWSLRQVGWVCGQLIRFLWWMGFTQFLLCQFYAHSLQFTPELVRKMTSWSLAGFVYFLAAFLQLKYVVLYGLPSVLARAEGYVPPRHPRCTLMTYRFSDVWRYFDQGLYRFMLRYIYVPWVGEDKSVGRQLQGTILVFTFVYVWHGVSSQVLWWAIINCLGVVTEKLADIVARCDLYRRWEARWLPGAWSRRWHGLLAVCLYVPSLAALTIFLSNIDNAMTVGKKIFITGFPQSTLAMFWFMYCLGQVSMELHNWKIRHKLQKEV</sequence>
<feature type="domain" description="CUB" evidence="11">
    <location>
        <begin position="32"/>
        <end position="145"/>
    </location>
</feature>
<feature type="transmembrane region" description="Helical" evidence="9">
    <location>
        <begin position="691"/>
        <end position="711"/>
    </location>
</feature>
<evidence type="ECO:0000313" key="12">
    <source>
        <dbReference type="EMBL" id="KAK4305716.1"/>
    </source>
</evidence>
<evidence type="ECO:0000256" key="7">
    <source>
        <dbReference type="PROSITE-ProRule" id="PRU00059"/>
    </source>
</evidence>
<feature type="disulfide bond" evidence="7">
    <location>
        <begin position="89"/>
        <end position="106"/>
    </location>
</feature>
<evidence type="ECO:0000256" key="2">
    <source>
        <dbReference type="ARBA" id="ARBA00022692"/>
    </source>
</evidence>
<feature type="transmembrane region" description="Helical" evidence="9">
    <location>
        <begin position="397"/>
        <end position="417"/>
    </location>
</feature>